<dbReference type="InterPro" id="IPR008906">
    <property type="entry name" value="HATC_C_dom"/>
</dbReference>
<dbReference type="GO" id="GO:0046983">
    <property type="term" value="F:protein dimerization activity"/>
    <property type="evidence" value="ECO:0007669"/>
    <property type="project" value="InterPro"/>
</dbReference>
<feature type="region of interest" description="Disordered" evidence="1">
    <location>
        <begin position="1"/>
        <end position="36"/>
    </location>
</feature>
<evidence type="ECO:0000313" key="3">
    <source>
        <dbReference type="EMBL" id="KAF0747317.1"/>
    </source>
</evidence>
<dbReference type="AlphaFoldDB" id="A0A6G0Y105"/>
<sequence>MDSWLKTGSLLERKRKSENNKNPPNKKKKKNNDIILPETSKTTDNVTLVSPSSSNSNIESKKWPMVWNESQWIEFKEKYPWIVSADGKLGCNICLSITCLGASKKERLRISNEWSNGLIEASGKDRTSQLSNLRTKIKKHYESEGHQLADKINKERKEKSIQVSMQKSIVDHEQTTIKVFRTAYYIAMQNRPFSDLDDLIKLQEINGANLGKILHSKYSATNIINHISNIMRIQLISKIITLNSKLSILIDESTSLINKTTLVVYLKIYLGGNNPEYVFLDLCELQSQDTEQIEKQLLKTLKSNGLHEKYLQKNWVAIATDGASVMVGKNSGVVTRFREKYPKLFTWHCFNHRLELSVSDTIKDIRGIDHFKCFIDKLYSLYNQSPKHSRALESCCQNLKLQFNKIGRVLSTRWVSSSLRTVRAVWKPFAALHSHFKSSCDDQSNDKNTIAVFIALDLNNIKTGSSGSIRYGELELRRICRRIDVDEIQAVQGLRSFKENNELIPDNFKPILNTIASLPCSTAECERGFSLMNNIITNLKASLLILNISSLMFIKSNRPPIEVFNPEIYVRSWIEDHRSADDNQSRLKRNNLTKSEFRQHKNIYGILFNKFTKKKMF</sequence>
<evidence type="ECO:0000256" key="1">
    <source>
        <dbReference type="SAM" id="MobiDB-lite"/>
    </source>
</evidence>
<dbReference type="SUPFAM" id="SSF53098">
    <property type="entry name" value="Ribonuclease H-like"/>
    <property type="match status" value="2"/>
</dbReference>
<feature type="non-terminal residue" evidence="3">
    <location>
        <position position="617"/>
    </location>
</feature>
<gene>
    <name evidence="3" type="ORF">FWK35_00025267</name>
</gene>
<accession>A0A6G0Y105</accession>
<dbReference type="Proteomes" id="UP000478052">
    <property type="component" value="Unassembled WGS sequence"/>
</dbReference>
<protein>
    <submittedName>
        <fullName evidence="3">E3 SUMO-protein ligase KIAA1586-like</fullName>
    </submittedName>
</protein>
<feature type="domain" description="HAT C-terminal dimerisation" evidence="2">
    <location>
        <begin position="511"/>
        <end position="557"/>
    </location>
</feature>
<evidence type="ECO:0000259" key="2">
    <source>
        <dbReference type="Pfam" id="PF05699"/>
    </source>
</evidence>
<keyword evidence="4" id="KW-1185">Reference proteome</keyword>
<dbReference type="PANTHER" id="PTHR46880:SF8">
    <property type="entry name" value="E3 SUMO-PROTEIN LIGASE KIAA1586"/>
    <property type="match status" value="1"/>
</dbReference>
<evidence type="ECO:0000313" key="4">
    <source>
        <dbReference type="Proteomes" id="UP000478052"/>
    </source>
</evidence>
<dbReference type="EMBL" id="VUJU01006886">
    <property type="protein sequence ID" value="KAF0747317.1"/>
    <property type="molecule type" value="Genomic_DNA"/>
</dbReference>
<dbReference type="PANTHER" id="PTHR46880">
    <property type="entry name" value="RAS-ASSOCIATING DOMAIN-CONTAINING PROTEIN"/>
    <property type="match status" value="1"/>
</dbReference>
<dbReference type="OrthoDB" id="6599966at2759"/>
<keyword evidence="3" id="KW-0436">Ligase</keyword>
<organism evidence="3 4">
    <name type="scientific">Aphis craccivora</name>
    <name type="common">Cowpea aphid</name>
    <dbReference type="NCBI Taxonomy" id="307492"/>
    <lineage>
        <taxon>Eukaryota</taxon>
        <taxon>Metazoa</taxon>
        <taxon>Ecdysozoa</taxon>
        <taxon>Arthropoda</taxon>
        <taxon>Hexapoda</taxon>
        <taxon>Insecta</taxon>
        <taxon>Pterygota</taxon>
        <taxon>Neoptera</taxon>
        <taxon>Paraneoptera</taxon>
        <taxon>Hemiptera</taxon>
        <taxon>Sternorrhyncha</taxon>
        <taxon>Aphidomorpha</taxon>
        <taxon>Aphidoidea</taxon>
        <taxon>Aphididae</taxon>
        <taxon>Aphidini</taxon>
        <taxon>Aphis</taxon>
        <taxon>Aphis</taxon>
    </lineage>
</organism>
<dbReference type="Pfam" id="PF05699">
    <property type="entry name" value="Dimer_Tnp_hAT"/>
    <property type="match status" value="1"/>
</dbReference>
<dbReference type="GO" id="GO:0016874">
    <property type="term" value="F:ligase activity"/>
    <property type="evidence" value="ECO:0007669"/>
    <property type="project" value="UniProtKB-KW"/>
</dbReference>
<proteinExistence type="predicted"/>
<dbReference type="InterPro" id="IPR012337">
    <property type="entry name" value="RNaseH-like_sf"/>
</dbReference>
<reference evidence="3 4" key="1">
    <citation type="submission" date="2019-08" db="EMBL/GenBank/DDBJ databases">
        <title>Whole genome of Aphis craccivora.</title>
        <authorList>
            <person name="Voronova N.V."/>
            <person name="Shulinski R.S."/>
            <person name="Bandarenka Y.V."/>
            <person name="Zhorov D.G."/>
            <person name="Warner D."/>
        </authorList>
    </citation>
    <scope>NUCLEOTIDE SEQUENCE [LARGE SCALE GENOMIC DNA]</scope>
    <source>
        <strain evidence="3">180601</strain>
        <tissue evidence="3">Whole Body</tissue>
    </source>
</reference>
<name>A0A6G0Y105_APHCR</name>
<comment type="caution">
    <text evidence="3">The sequence shown here is derived from an EMBL/GenBank/DDBJ whole genome shotgun (WGS) entry which is preliminary data.</text>
</comment>